<feature type="domain" description="Glycoamylase-like" evidence="2">
    <location>
        <begin position="321"/>
        <end position="508"/>
    </location>
</feature>
<gene>
    <name evidence="4" type="ORF">ACFPK8_17065</name>
</gene>
<dbReference type="InterPro" id="IPR019282">
    <property type="entry name" value="Glycoamylase-like_cons_dom"/>
</dbReference>
<dbReference type="GeneID" id="303296881"/>
<evidence type="ECO:0000313" key="4">
    <source>
        <dbReference type="EMBL" id="MFC5299229.1"/>
    </source>
</evidence>
<comment type="caution">
    <text evidence="4">The sequence shown here is derived from an EMBL/GenBank/DDBJ whole genome shotgun (WGS) entry which is preliminary data.</text>
</comment>
<accession>A0ABW0FJF4</accession>
<dbReference type="RefSeq" id="WP_343923362.1">
    <property type="nucleotide sequence ID" value="NZ_BAAAIR010000033.1"/>
</dbReference>
<dbReference type="Pfam" id="PF10091">
    <property type="entry name" value="Glycoamylase"/>
    <property type="match status" value="1"/>
</dbReference>
<dbReference type="EMBL" id="JBHSLN010000087">
    <property type="protein sequence ID" value="MFC5299229.1"/>
    <property type="molecule type" value="Genomic_DNA"/>
</dbReference>
<dbReference type="InterPro" id="IPR006311">
    <property type="entry name" value="TAT_signal"/>
</dbReference>
<reference evidence="5" key="1">
    <citation type="journal article" date="2019" name="Int. J. Syst. Evol. Microbiol.">
        <title>The Global Catalogue of Microorganisms (GCM) 10K type strain sequencing project: providing services to taxonomists for standard genome sequencing and annotation.</title>
        <authorList>
            <consortium name="The Broad Institute Genomics Platform"/>
            <consortium name="The Broad Institute Genome Sequencing Center for Infectious Disease"/>
            <person name="Wu L."/>
            <person name="Ma J."/>
        </authorList>
    </citation>
    <scope>NUCLEOTIDE SEQUENCE [LARGE SCALE GENOMIC DNA]</scope>
    <source>
        <strain evidence="5">CGMCC 1.16455</strain>
    </source>
</reference>
<keyword evidence="5" id="KW-1185">Reference proteome</keyword>
<proteinExistence type="predicted"/>
<feature type="chain" id="PRO_5046713786" evidence="1">
    <location>
        <begin position="33"/>
        <end position="533"/>
    </location>
</feature>
<evidence type="ECO:0000259" key="3">
    <source>
        <dbReference type="Pfam" id="PF11329"/>
    </source>
</evidence>
<dbReference type="InterPro" id="IPR021478">
    <property type="entry name" value="DUF3131"/>
</dbReference>
<organism evidence="4 5">
    <name type="scientific">Brachybacterium tyrofermentans</name>
    <dbReference type="NCBI Taxonomy" id="47848"/>
    <lineage>
        <taxon>Bacteria</taxon>
        <taxon>Bacillati</taxon>
        <taxon>Actinomycetota</taxon>
        <taxon>Actinomycetes</taxon>
        <taxon>Micrococcales</taxon>
        <taxon>Dermabacteraceae</taxon>
        <taxon>Brachybacterium</taxon>
    </lineage>
</organism>
<sequence>MNSIPRRTLLTVPLLGAGAALGAVAAAGPALAAPAPAAPAPTLSGAGLSSAGLPALVGTAGGGRDERLLRRWAKDTWRSLDAMTVRSTGLVSDNIDADLTGHSRHTSPTNIGGYLWSTLLARELRLITPGEARNRISRTLDSLETMEHHEPSGMYYNWYDETDGSVLRSWPGTGDPVVPFVSSVDMGWLGAALHVVAQADPSNRRRAKRLFDAMRWDVFFDRDVDVQPGQTIGGFWVEDPHRDGVELLPLFQDIPGAEVWYHTEHHYDTAVSEARMVTYLGIMTEQIPAAAYFTTFRTFPPQWDWAEMPPVGDWAEHEGVAVFEGAHTYRGLEIVPGWGGSMFEELMPDLFVPEAAWGPDSWGRNHPLHVRAQREHGLEEAGYGYWGFSPSSDPHGQYREYGVDALGLNPEGYFSDAAATDWHQGEPYPQGLDGVVTPHAAALAMQYERAEAIENLSRIETELGAYGPGGFHDAVAVGSGVIARRHLSLDQSMVLGALGNVLLEEQLHRWFGTDEVAARLRPVLEQETFRAHG</sequence>
<evidence type="ECO:0000256" key="1">
    <source>
        <dbReference type="SAM" id="SignalP"/>
    </source>
</evidence>
<feature type="signal peptide" evidence="1">
    <location>
        <begin position="1"/>
        <end position="32"/>
    </location>
</feature>
<dbReference type="Gene3D" id="1.50.10.140">
    <property type="match status" value="1"/>
</dbReference>
<feature type="domain" description="DUF3131" evidence="3">
    <location>
        <begin position="71"/>
        <end position="212"/>
    </location>
</feature>
<name>A0ABW0FJF4_9MICO</name>
<evidence type="ECO:0000259" key="2">
    <source>
        <dbReference type="Pfam" id="PF10091"/>
    </source>
</evidence>
<dbReference type="Proteomes" id="UP001595937">
    <property type="component" value="Unassembled WGS sequence"/>
</dbReference>
<keyword evidence="1" id="KW-0732">Signal</keyword>
<dbReference type="Pfam" id="PF11329">
    <property type="entry name" value="DUF3131"/>
    <property type="match status" value="1"/>
</dbReference>
<protein>
    <submittedName>
        <fullName evidence="4">Glucoamylase family protein</fullName>
    </submittedName>
</protein>
<dbReference type="PROSITE" id="PS51318">
    <property type="entry name" value="TAT"/>
    <property type="match status" value="1"/>
</dbReference>
<evidence type="ECO:0000313" key="5">
    <source>
        <dbReference type="Proteomes" id="UP001595937"/>
    </source>
</evidence>